<dbReference type="AlphaFoldDB" id="A0AAN4W198"/>
<reference evidence="2 3" key="1">
    <citation type="submission" date="2021-12" db="EMBL/GenBank/DDBJ databases">
        <title>Genome sequencing of bacteria with rrn-lacking chromosome and rrn-plasmid.</title>
        <authorList>
            <person name="Anda M."/>
            <person name="Iwasaki W."/>
        </authorList>
    </citation>
    <scope>NUCLEOTIDE SEQUENCE [LARGE SCALE GENOMIC DNA]</scope>
    <source>
        <strain evidence="2 3">NBRC 15940</strain>
    </source>
</reference>
<comment type="caution">
    <text evidence="2">The sequence shown here is derived from an EMBL/GenBank/DDBJ whole genome shotgun (WGS) entry which is preliminary data.</text>
</comment>
<organism evidence="2 3">
    <name type="scientific">Persicobacter diffluens</name>
    <dbReference type="NCBI Taxonomy" id="981"/>
    <lineage>
        <taxon>Bacteria</taxon>
        <taxon>Pseudomonadati</taxon>
        <taxon>Bacteroidota</taxon>
        <taxon>Cytophagia</taxon>
        <taxon>Cytophagales</taxon>
        <taxon>Persicobacteraceae</taxon>
        <taxon>Persicobacter</taxon>
    </lineage>
</organism>
<proteinExistence type="predicted"/>
<protein>
    <submittedName>
        <fullName evidence="2">Uncharacterized protein</fullName>
    </submittedName>
</protein>
<keyword evidence="1" id="KW-1133">Transmembrane helix</keyword>
<feature type="transmembrane region" description="Helical" evidence="1">
    <location>
        <begin position="20"/>
        <end position="38"/>
    </location>
</feature>
<gene>
    <name evidence="2" type="ORF">PEDI_37990</name>
</gene>
<dbReference type="Proteomes" id="UP001310022">
    <property type="component" value="Unassembled WGS sequence"/>
</dbReference>
<evidence type="ECO:0000313" key="2">
    <source>
        <dbReference type="EMBL" id="GJM63247.1"/>
    </source>
</evidence>
<keyword evidence="1" id="KW-0812">Transmembrane</keyword>
<evidence type="ECO:0000313" key="3">
    <source>
        <dbReference type="Proteomes" id="UP001310022"/>
    </source>
</evidence>
<sequence>MNFPKTPKTGSIRYKFDEIAYYGDMTFFIAGSIQVWLYELIQLRVFLLSPYYSNLCGIRNKSKLNYYSRLWRFKNNICCLSISYGVFIRGNQITVFNGKIFFVFSYSASYNLCDICCPIIGGNFSNNPLYSEEVNGLILVKLMRNFM</sequence>
<dbReference type="EMBL" id="BQKE01000002">
    <property type="protein sequence ID" value="GJM63247.1"/>
    <property type="molecule type" value="Genomic_DNA"/>
</dbReference>
<accession>A0AAN4W198</accession>
<keyword evidence="3" id="KW-1185">Reference proteome</keyword>
<keyword evidence="1" id="KW-0472">Membrane</keyword>
<evidence type="ECO:0000256" key="1">
    <source>
        <dbReference type="SAM" id="Phobius"/>
    </source>
</evidence>
<name>A0AAN4W198_9BACT</name>